<feature type="domain" description="DUF5983" evidence="1">
    <location>
        <begin position="7"/>
        <end position="102"/>
    </location>
</feature>
<dbReference type="RefSeq" id="WP_191931324.1">
    <property type="nucleotide sequence ID" value="NZ_JACYNM010000038.1"/>
</dbReference>
<dbReference type="EMBL" id="JACYNN010000037">
    <property type="protein sequence ID" value="MBD8109212.1"/>
    <property type="molecule type" value="Genomic_DNA"/>
</dbReference>
<proteinExistence type="predicted"/>
<evidence type="ECO:0000313" key="2">
    <source>
        <dbReference type="EMBL" id="MBD8109212.1"/>
    </source>
</evidence>
<evidence type="ECO:0000313" key="3">
    <source>
        <dbReference type="Proteomes" id="UP000661012"/>
    </source>
</evidence>
<evidence type="ECO:0000259" key="1">
    <source>
        <dbReference type="Pfam" id="PF19419"/>
    </source>
</evidence>
<reference evidence="2 3" key="1">
    <citation type="journal article" date="2020" name="FEMS Microbiol. Ecol.">
        <title>Temporal dynamics of bacterial communities during seed development and maturation.</title>
        <authorList>
            <person name="Chesneau G."/>
            <person name="Torres-Cortes G."/>
            <person name="Briand M."/>
            <person name="Darrasse A."/>
            <person name="Preveaux A."/>
            <person name="Marais C."/>
            <person name="Jacques M.A."/>
            <person name="Shade A."/>
            <person name="Barret M."/>
        </authorList>
    </citation>
    <scope>NUCLEOTIDE SEQUENCE [LARGE SCALE GENOMIC DNA]</scope>
    <source>
        <strain evidence="2 3">CFBP13732</strain>
    </source>
</reference>
<dbReference type="Pfam" id="PF19419">
    <property type="entry name" value="DUF5983"/>
    <property type="match status" value="1"/>
</dbReference>
<gene>
    <name evidence="2" type="ORF">IFT93_22875</name>
</gene>
<protein>
    <recommendedName>
        <fullName evidence="1">DUF5983 domain-containing protein</fullName>
    </recommendedName>
</protein>
<dbReference type="InterPro" id="IPR046025">
    <property type="entry name" value="DUF5983"/>
</dbReference>
<accession>A0ABR8ZZP6</accession>
<keyword evidence="3" id="KW-1185">Reference proteome</keyword>
<name>A0ABR8ZZP6_9GAMM</name>
<comment type="caution">
    <text evidence="2">The sequence shown here is derived from an EMBL/GenBank/DDBJ whole genome shotgun (WGS) entry which is preliminary data.</text>
</comment>
<organism evidence="2 3">
    <name type="scientific">Erwinia persicina</name>
    <dbReference type="NCBI Taxonomy" id="55211"/>
    <lineage>
        <taxon>Bacteria</taxon>
        <taxon>Pseudomonadati</taxon>
        <taxon>Pseudomonadota</taxon>
        <taxon>Gammaproteobacteria</taxon>
        <taxon>Enterobacterales</taxon>
        <taxon>Erwiniaceae</taxon>
        <taxon>Erwinia</taxon>
    </lineage>
</organism>
<dbReference type="Proteomes" id="UP000661012">
    <property type="component" value="Unassembled WGS sequence"/>
</dbReference>
<sequence length="102" mass="11626">MVEINRMLTCSTGNITRKDAEILREQSRLLADKPQARWVVDIFYGYIARPGLLAVPAMALRNMGLSESAIRLMTQAGEIYGVETICFDRDGEPLEGWPFYQW</sequence>